<evidence type="ECO:0000256" key="2">
    <source>
        <dbReference type="ARBA" id="ARBA00022475"/>
    </source>
</evidence>
<gene>
    <name evidence="9" type="ORF">FHX41_5541</name>
</gene>
<keyword evidence="10" id="KW-1185">Reference proteome</keyword>
<keyword evidence="4 7" id="KW-1133">Transmembrane helix</keyword>
<comment type="subcellular location">
    <subcellularLocation>
        <location evidence="1">Cell membrane</location>
        <topology evidence="1">Multi-pass membrane protein</topology>
    </subcellularLocation>
</comment>
<dbReference type="InterPro" id="IPR027379">
    <property type="entry name" value="CLS_N"/>
</dbReference>
<feature type="region of interest" description="Disordered" evidence="6">
    <location>
        <begin position="62"/>
        <end position="85"/>
    </location>
</feature>
<evidence type="ECO:0000313" key="9">
    <source>
        <dbReference type="EMBL" id="TQM71766.1"/>
    </source>
</evidence>
<dbReference type="AlphaFoldDB" id="A0A543IMF5"/>
<keyword evidence="5 7" id="KW-0472">Membrane</keyword>
<dbReference type="EMBL" id="VFPO01000001">
    <property type="protein sequence ID" value="TQM71766.1"/>
    <property type="molecule type" value="Genomic_DNA"/>
</dbReference>
<dbReference type="OrthoDB" id="3298527at2"/>
<feature type="domain" description="Cardiolipin synthase N-terminal" evidence="8">
    <location>
        <begin position="12"/>
        <end position="56"/>
    </location>
</feature>
<evidence type="ECO:0000313" key="10">
    <source>
        <dbReference type="Proteomes" id="UP000316706"/>
    </source>
</evidence>
<evidence type="ECO:0000256" key="7">
    <source>
        <dbReference type="SAM" id="Phobius"/>
    </source>
</evidence>
<comment type="caution">
    <text evidence="9">The sequence shown here is derived from an EMBL/GenBank/DDBJ whole genome shotgun (WGS) entry which is preliminary data.</text>
</comment>
<sequence length="101" mass="11500">MIHVLVVLLLLAIWLYCLLDVLRTDESELKHLSKRAWFAVAFFGFLIGSVLWLLEGRNRRSRVHSGAPQMPPPPAGGRPVGPDDDPEFLRELERRLREGDA</sequence>
<proteinExistence type="predicted"/>
<reference evidence="9 10" key="1">
    <citation type="submission" date="2019-06" db="EMBL/GenBank/DDBJ databases">
        <title>Sequencing the genomes of 1000 actinobacteria strains.</title>
        <authorList>
            <person name="Klenk H.-P."/>
        </authorList>
    </citation>
    <scope>NUCLEOTIDE SEQUENCE [LARGE SCALE GENOMIC DNA]</scope>
    <source>
        <strain evidence="9 10">DSM 45043</strain>
    </source>
</reference>
<keyword evidence="3 7" id="KW-0812">Transmembrane</keyword>
<protein>
    <submittedName>
        <fullName evidence="9">Phospholipase D-like protein</fullName>
    </submittedName>
</protein>
<evidence type="ECO:0000256" key="1">
    <source>
        <dbReference type="ARBA" id="ARBA00004651"/>
    </source>
</evidence>
<feature type="transmembrane region" description="Helical" evidence="7">
    <location>
        <begin position="35"/>
        <end position="54"/>
    </location>
</feature>
<evidence type="ECO:0000259" key="8">
    <source>
        <dbReference type="Pfam" id="PF13396"/>
    </source>
</evidence>
<dbReference type="Pfam" id="PF13396">
    <property type="entry name" value="PLDc_N"/>
    <property type="match status" value="1"/>
</dbReference>
<evidence type="ECO:0000256" key="5">
    <source>
        <dbReference type="ARBA" id="ARBA00023136"/>
    </source>
</evidence>
<evidence type="ECO:0000256" key="3">
    <source>
        <dbReference type="ARBA" id="ARBA00022692"/>
    </source>
</evidence>
<evidence type="ECO:0000256" key="6">
    <source>
        <dbReference type="SAM" id="MobiDB-lite"/>
    </source>
</evidence>
<dbReference type="RefSeq" id="WP_141973346.1">
    <property type="nucleotide sequence ID" value="NZ_VFPO01000001.1"/>
</dbReference>
<dbReference type="Proteomes" id="UP000316706">
    <property type="component" value="Unassembled WGS sequence"/>
</dbReference>
<evidence type="ECO:0000256" key="4">
    <source>
        <dbReference type="ARBA" id="ARBA00022989"/>
    </source>
</evidence>
<accession>A0A543IMF5</accession>
<organism evidence="9 10">
    <name type="scientific">Actinomadura hallensis</name>
    <dbReference type="NCBI Taxonomy" id="337895"/>
    <lineage>
        <taxon>Bacteria</taxon>
        <taxon>Bacillati</taxon>
        <taxon>Actinomycetota</taxon>
        <taxon>Actinomycetes</taxon>
        <taxon>Streptosporangiales</taxon>
        <taxon>Thermomonosporaceae</taxon>
        <taxon>Actinomadura</taxon>
    </lineage>
</organism>
<dbReference type="GO" id="GO:0005886">
    <property type="term" value="C:plasma membrane"/>
    <property type="evidence" value="ECO:0007669"/>
    <property type="project" value="UniProtKB-SubCell"/>
</dbReference>
<name>A0A543IMF5_9ACTN</name>
<keyword evidence="2" id="KW-1003">Cell membrane</keyword>